<keyword evidence="4" id="KW-1185">Reference proteome</keyword>
<keyword evidence="2" id="KW-0812">Transmembrane</keyword>
<reference evidence="3 4" key="1">
    <citation type="submission" date="2019-02" db="EMBL/GenBank/DDBJ databases">
        <title>Deep-cultivation of Planctomycetes and their phenomic and genomic characterization uncovers novel biology.</title>
        <authorList>
            <person name="Wiegand S."/>
            <person name="Jogler M."/>
            <person name="Boedeker C."/>
            <person name="Pinto D."/>
            <person name="Vollmers J."/>
            <person name="Rivas-Marin E."/>
            <person name="Kohn T."/>
            <person name="Peeters S.H."/>
            <person name="Heuer A."/>
            <person name="Rast P."/>
            <person name="Oberbeckmann S."/>
            <person name="Bunk B."/>
            <person name="Jeske O."/>
            <person name="Meyerdierks A."/>
            <person name="Storesund J.E."/>
            <person name="Kallscheuer N."/>
            <person name="Luecker S."/>
            <person name="Lage O.M."/>
            <person name="Pohl T."/>
            <person name="Merkel B.J."/>
            <person name="Hornburger P."/>
            <person name="Mueller R.-W."/>
            <person name="Bruemmer F."/>
            <person name="Labrenz M."/>
            <person name="Spormann A.M."/>
            <person name="Op den Camp H."/>
            <person name="Overmann J."/>
            <person name="Amann R."/>
            <person name="Jetten M.S.M."/>
            <person name="Mascher T."/>
            <person name="Medema M.H."/>
            <person name="Devos D.P."/>
            <person name="Kaster A.-K."/>
            <person name="Ovreas L."/>
            <person name="Rohde M."/>
            <person name="Galperin M.Y."/>
            <person name="Jogler C."/>
        </authorList>
    </citation>
    <scope>NUCLEOTIDE SEQUENCE [LARGE SCALE GENOMIC DNA]</scope>
    <source>
        <strain evidence="3 4">Mal48</strain>
    </source>
</reference>
<dbReference type="KEGG" id="tpol:Mal48_30410"/>
<keyword evidence="2" id="KW-1133">Transmembrane helix</keyword>
<evidence type="ECO:0000256" key="1">
    <source>
        <dbReference type="SAM" id="MobiDB-lite"/>
    </source>
</evidence>
<dbReference type="Proteomes" id="UP000315724">
    <property type="component" value="Chromosome"/>
</dbReference>
<feature type="region of interest" description="Disordered" evidence="1">
    <location>
        <begin position="1230"/>
        <end position="1261"/>
    </location>
</feature>
<feature type="compositionally biased region" description="Basic and acidic residues" evidence="1">
    <location>
        <begin position="1248"/>
        <end position="1261"/>
    </location>
</feature>
<sequence>MLLHNHISKQNRADHSAKAAVLPASRRHGGAVIIMVVSLMTTLVVIGLFFYSWTQQELVSSRTFATKKPLEFDPDPVFDFGLQQVLVSTPSTYTNSALYGSRWSLAAHIMGPLTPDGAPLKAHPYSGTGITVTSTGTNSFDVDYNGDGNPTHDQSDFIVNFSPLSNGGTDLLGTVTDFDFNPAAGYTYPDINSLFLSLDYVDSITGERVVKPSFALPGYFVESGFTFANWYTAGSANRVMRPHRNLTDRYVTGPNGENAQSGDQDRLIEPFPFPNPRLGVWDGVASSYELDVDLDGDGLKESILVDLDHPMVELPNGRQVVPVYSFKITDLDGLLNANVHGNMSDFVRRSRVSAGEAGIYEHIGNKSTWVHTSNLGLTPSEVNPLIAMYADPGSADFIEQDNTLKSYITFPHRGMAARRFDGTTAVTPPVDRIGVGSFNHLITANLEWAMISLGRPDFNPSTLEYMAPSGPDRLNGVVPGRYGLDGGQLLTGLNNEGPTPPMGRFNAPGSERADDDQDRNGGTTPGGGVRYTDPSIGVDIPPFVHPLDFGGTGNHIPDLGTPSNVASIVYRTTGVGTIGERILEAGGLTNNPMRWPSYPAQGAWQDQGSGNANYPTYRDAISVGALQKLSTDMLVDEEDERVVDSAFPDVHDARFAPSEIAAMHLSESDWSGTKSTSRLRALAPFNFEFNRQASKIRSQFTTESWDRLQFAFSPFPSTTERAWEFNDNLDGDDRFPPQFGTIQPSRHENGAISVRDPFRPEIRRLLTIRNTGWGNQNSALPQRKLHLNRILSDDVIFDASANDAFDDNSNPQYRNLVPHAIDFYDSTGTPLGTETYLNTAIPHDNVTSGAGLPPFADISTDPFVQEWWARYDRQRLARDIYVLLYTLAGNDGTGTNIDPDFTTSPVNVAIDPDVAREMAQFAVNYVDALDRDDVITEFVYDPDLSDGWDNAPTEAVYGIESQKLSFSEVMLIETDVIATDSGRTLHDDTGVGGNGHRFLYMELRNLSPFDINLNDESWRIARVSTVGGNEVVDMAVEFKEDAGGTARVIPAGENFLLACHDGTVVNGSGDSIGSEFYVNIDDDQSSSPLQLIYPKSNTTVQIPNNNQTPDPVVDLDLTPRTGFPHEDFRTFGGKDAASTYTGSTLVEQTANGDSGPAFTLLLQRRKNLRGQGAGESDWIEVDRIAVVPNDFRQSGNRFLTTHTAPISPNQSQLQAELRALHSQERLHPYTHDRDNHPFFDDSGSDANNSERNHTLRTATHPDKNRANQRWIEDFGNVEFWFWQPHFDRDFSSVIELLSIPRYGNRNAGSTSAAADFSRLINGGVIGNLTENTNHDTLEASRVAQVRFLAADQRWSRLLNFIETPPRTQDVIKNDLYWQRRTPGRVNLNMIRHEHVLAGLIDDTVHHDPLANRPTQDFIEPLRDWMDEFQDSRDIRRAGGIPTGTSLPGSHQARPFRPLGYVHPGSPNQSRQHTILRRNVNNNPPDLNSLGIFEARPTTDVGTNTIDYHTRQRILAKVANNSTTRSHVFAMWVGIDLHEAHINGGNVKLGDVAGDLPRYRMFCVVDMSRLEEAYDPNRGTFDFRKFIIHRQLLP</sequence>
<evidence type="ECO:0000313" key="3">
    <source>
        <dbReference type="EMBL" id="QDT33786.1"/>
    </source>
</evidence>
<dbReference type="EMBL" id="CP036267">
    <property type="protein sequence ID" value="QDT33786.1"/>
    <property type="molecule type" value="Genomic_DNA"/>
</dbReference>
<name>A0A517QQ82_9PLAN</name>
<feature type="region of interest" description="Disordered" evidence="1">
    <location>
        <begin position="488"/>
        <end position="534"/>
    </location>
</feature>
<keyword evidence="2" id="KW-0472">Membrane</keyword>
<feature type="compositionally biased region" description="Basic and acidic residues" evidence="1">
    <location>
        <begin position="1230"/>
        <end position="1239"/>
    </location>
</feature>
<feature type="transmembrane region" description="Helical" evidence="2">
    <location>
        <begin position="32"/>
        <end position="53"/>
    </location>
</feature>
<dbReference type="RefSeq" id="WP_145200658.1">
    <property type="nucleotide sequence ID" value="NZ_CP036267.1"/>
</dbReference>
<evidence type="ECO:0000256" key="2">
    <source>
        <dbReference type="SAM" id="Phobius"/>
    </source>
</evidence>
<evidence type="ECO:0000313" key="4">
    <source>
        <dbReference type="Proteomes" id="UP000315724"/>
    </source>
</evidence>
<organism evidence="3 4">
    <name type="scientific">Thalassoglobus polymorphus</name>
    <dbReference type="NCBI Taxonomy" id="2527994"/>
    <lineage>
        <taxon>Bacteria</taxon>
        <taxon>Pseudomonadati</taxon>
        <taxon>Planctomycetota</taxon>
        <taxon>Planctomycetia</taxon>
        <taxon>Planctomycetales</taxon>
        <taxon>Planctomycetaceae</taxon>
        <taxon>Thalassoglobus</taxon>
    </lineage>
</organism>
<dbReference type="OrthoDB" id="219623at2"/>
<gene>
    <name evidence="3" type="ORF">Mal48_30410</name>
</gene>
<protein>
    <submittedName>
        <fullName evidence="3">Uncharacterized protein</fullName>
    </submittedName>
</protein>
<accession>A0A517QQ82</accession>
<proteinExistence type="predicted"/>